<keyword evidence="2" id="KW-1185">Reference proteome</keyword>
<organism evidence="1 2">
    <name type="scientific">Rhipicephalus microplus</name>
    <name type="common">Cattle tick</name>
    <name type="synonym">Boophilus microplus</name>
    <dbReference type="NCBI Taxonomy" id="6941"/>
    <lineage>
        <taxon>Eukaryota</taxon>
        <taxon>Metazoa</taxon>
        <taxon>Ecdysozoa</taxon>
        <taxon>Arthropoda</taxon>
        <taxon>Chelicerata</taxon>
        <taxon>Arachnida</taxon>
        <taxon>Acari</taxon>
        <taxon>Parasitiformes</taxon>
        <taxon>Ixodida</taxon>
        <taxon>Ixodoidea</taxon>
        <taxon>Ixodidae</taxon>
        <taxon>Rhipicephalinae</taxon>
        <taxon>Rhipicephalus</taxon>
        <taxon>Boophilus</taxon>
    </lineage>
</organism>
<comment type="caution">
    <text evidence="1">The sequence shown here is derived from an EMBL/GenBank/DDBJ whole genome shotgun (WGS) entry which is preliminary data.</text>
</comment>
<evidence type="ECO:0000313" key="2">
    <source>
        <dbReference type="Proteomes" id="UP000821866"/>
    </source>
</evidence>
<dbReference type="Proteomes" id="UP000821866">
    <property type="component" value="Chromosome 7"/>
</dbReference>
<name>A0A9J6DL17_RHIMP</name>
<sequence length="94" mass="10506">MNREGLYVIVAMLKVPDPGVPCVLTYSFSNYNRPKRNARKMRPYIVAFCCNVQGGQGHAPGYNLLLLVASSWTTPGTQMSRSSFLIRIFGYEVS</sequence>
<reference evidence="1" key="2">
    <citation type="submission" date="2021-09" db="EMBL/GenBank/DDBJ databases">
        <authorList>
            <person name="Jia N."/>
            <person name="Wang J."/>
            <person name="Shi W."/>
            <person name="Du L."/>
            <person name="Sun Y."/>
            <person name="Zhan W."/>
            <person name="Jiang J."/>
            <person name="Wang Q."/>
            <person name="Zhang B."/>
            <person name="Ji P."/>
            <person name="Sakyi L.B."/>
            <person name="Cui X."/>
            <person name="Yuan T."/>
            <person name="Jiang B."/>
            <person name="Yang W."/>
            <person name="Lam T.T.-Y."/>
            <person name="Chang Q."/>
            <person name="Ding S."/>
            <person name="Wang X."/>
            <person name="Zhu J."/>
            <person name="Ruan X."/>
            <person name="Zhao L."/>
            <person name="Wei J."/>
            <person name="Que T."/>
            <person name="Du C."/>
            <person name="Cheng J."/>
            <person name="Dai P."/>
            <person name="Han X."/>
            <person name="Huang E."/>
            <person name="Gao Y."/>
            <person name="Liu J."/>
            <person name="Shao H."/>
            <person name="Ye R."/>
            <person name="Li L."/>
            <person name="Wei W."/>
            <person name="Wang X."/>
            <person name="Wang C."/>
            <person name="Huo Q."/>
            <person name="Li W."/>
            <person name="Guo W."/>
            <person name="Chen H."/>
            <person name="Chen S."/>
            <person name="Zhou L."/>
            <person name="Zhou L."/>
            <person name="Ni X."/>
            <person name="Tian J."/>
            <person name="Zhou Y."/>
            <person name="Sheng Y."/>
            <person name="Liu T."/>
            <person name="Pan Y."/>
            <person name="Xia L."/>
            <person name="Li J."/>
            <person name="Zhao F."/>
            <person name="Cao W."/>
        </authorList>
    </citation>
    <scope>NUCLEOTIDE SEQUENCE</scope>
    <source>
        <strain evidence="1">Rmic-2018</strain>
        <tissue evidence="1">Larvae</tissue>
    </source>
</reference>
<dbReference type="EMBL" id="JABSTU010000009">
    <property type="protein sequence ID" value="KAH8022544.1"/>
    <property type="molecule type" value="Genomic_DNA"/>
</dbReference>
<dbReference type="AlphaFoldDB" id="A0A9J6DL17"/>
<proteinExistence type="predicted"/>
<gene>
    <name evidence="1" type="ORF">HPB51_025107</name>
</gene>
<accession>A0A9J6DL17</accession>
<reference evidence="1" key="1">
    <citation type="journal article" date="2020" name="Cell">
        <title>Large-Scale Comparative Analyses of Tick Genomes Elucidate Their Genetic Diversity and Vector Capacities.</title>
        <authorList>
            <consortium name="Tick Genome and Microbiome Consortium (TIGMIC)"/>
            <person name="Jia N."/>
            <person name="Wang J."/>
            <person name="Shi W."/>
            <person name="Du L."/>
            <person name="Sun Y."/>
            <person name="Zhan W."/>
            <person name="Jiang J.F."/>
            <person name="Wang Q."/>
            <person name="Zhang B."/>
            <person name="Ji P."/>
            <person name="Bell-Sakyi L."/>
            <person name="Cui X.M."/>
            <person name="Yuan T.T."/>
            <person name="Jiang B.G."/>
            <person name="Yang W.F."/>
            <person name="Lam T.T."/>
            <person name="Chang Q.C."/>
            <person name="Ding S.J."/>
            <person name="Wang X.J."/>
            <person name="Zhu J.G."/>
            <person name="Ruan X.D."/>
            <person name="Zhao L."/>
            <person name="Wei J.T."/>
            <person name="Ye R.Z."/>
            <person name="Que T.C."/>
            <person name="Du C.H."/>
            <person name="Zhou Y.H."/>
            <person name="Cheng J.X."/>
            <person name="Dai P.F."/>
            <person name="Guo W.B."/>
            <person name="Han X.H."/>
            <person name="Huang E.J."/>
            <person name="Li L.F."/>
            <person name="Wei W."/>
            <person name="Gao Y.C."/>
            <person name="Liu J.Z."/>
            <person name="Shao H.Z."/>
            <person name="Wang X."/>
            <person name="Wang C.C."/>
            <person name="Yang T.C."/>
            <person name="Huo Q.B."/>
            <person name="Li W."/>
            <person name="Chen H.Y."/>
            <person name="Chen S.E."/>
            <person name="Zhou L.G."/>
            <person name="Ni X.B."/>
            <person name="Tian J.H."/>
            <person name="Sheng Y."/>
            <person name="Liu T."/>
            <person name="Pan Y.S."/>
            <person name="Xia L.Y."/>
            <person name="Li J."/>
            <person name="Zhao F."/>
            <person name="Cao W.C."/>
        </authorList>
    </citation>
    <scope>NUCLEOTIDE SEQUENCE</scope>
    <source>
        <strain evidence="1">Rmic-2018</strain>
    </source>
</reference>
<protein>
    <submittedName>
        <fullName evidence="1">Uncharacterized protein</fullName>
    </submittedName>
</protein>
<evidence type="ECO:0000313" key="1">
    <source>
        <dbReference type="EMBL" id="KAH8022544.1"/>
    </source>
</evidence>